<protein>
    <submittedName>
        <fullName evidence="8">Molybdate ABC transporter substrate-binding protein</fullName>
    </submittedName>
</protein>
<dbReference type="PIRSF" id="PIRSF004846">
    <property type="entry name" value="ModA"/>
    <property type="match status" value="1"/>
</dbReference>
<dbReference type="NCBIfam" id="NF007958">
    <property type="entry name" value="PRK10677.1"/>
    <property type="match status" value="1"/>
</dbReference>
<keyword evidence="4 7" id="KW-0732">Signal</keyword>
<dbReference type="EMBL" id="MUYB01000005">
    <property type="protein sequence ID" value="OOS07066.1"/>
    <property type="molecule type" value="Genomic_DNA"/>
</dbReference>
<dbReference type="Proteomes" id="UP000190023">
    <property type="component" value="Unassembled WGS sequence"/>
</dbReference>
<dbReference type="FunFam" id="3.40.190.10:FF:000035">
    <property type="entry name" value="Molybdate ABC transporter substrate-binding protein"/>
    <property type="match status" value="1"/>
</dbReference>
<feature type="binding site" evidence="6">
    <location>
        <position position="173"/>
    </location>
    <ligand>
        <name>molybdate</name>
        <dbReference type="ChEBI" id="CHEBI:36264"/>
    </ligand>
</feature>
<evidence type="ECO:0000256" key="5">
    <source>
        <dbReference type="ARBA" id="ARBA00062515"/>
    </source>
</evidence>
<dbReference type="OrthoDB" id="9785015at2"/>
<keyword evidence="9" id="KW-1185">Reference proteome</keyword>
<dbReference type="GO" id="GO:0015689">
    <property type="term" value="P:molybdate ion transport"/>
    <property type="evidence" value="ECO:0007669"/>
    <property type="project" value="InterPro"/>
</dbReference>
<dbReference type="GO" id="GO:1901359">
    <property type="term" value="F:tungstate binding"/>
    <property type="evidence" value="ECO:0007669"/>
    <property type="project" value="UniProtKB-ARBA"/>
</dbReference>
<dbReference type="GO" id="GO:0030288">
    <property type="term" value="C:outer membrane-bounded periplasmic space"/>
    <property type="evidence" value="ECO:0007669"/>
    <property type="project" value="TreeGrafter"/>
</dbReference>
<evidence type="ECO:0000256" key="7">
    <source>
        <dbReference type="SAM" id="SignalP"/>
    </source>
</evidence>
<proteinExistence type="inferred from homology"/>
<reference evidence="8 9" key="1">
    <citation type="submission" date="2017-02" db="EMBL/GenBank/DDBJ databases">
        <title>Draft genome sequence of Haemophilus felis CCUG 31170 type strain.</title>
        <authorList>
            <person name="Engstrom-Jakobsson H."/>
            <person name="Salva-Serra F."/>
            <person name="Thorell K."/>
            <person name="Gonzales-Siles L."/>
            <person name="Karlsson R."/>
            <person name="Boulund F."/>
            <person name="Engstrand L."/>
            <person name="Kristiansson E."/>
            <person name="Moore E."/>
        </authorList>
    </citation>
    <scope>NUCLEOTIDE SEQUENCE [LARGE SCALE GENOMIC DNA]</scope>
    <source>
        <strain evidence="8 9">CCUG 31170</strain>
    </source>
</reference>
<feature type="chain" id="PRO_5012910605" evidence="7">
    <location>
        <begin position="25"/>
        <end position="254"/>
    </location>
</feature>
<dbReference type="PANTHER" id="PTHR30632">
    <property type="entry name" value="MOLYBDATE-BINDING PERIPLASMIC PROTEIN"/>
    <property type="match status" value="1"/>
</dbReference>
<keyword evidence="3 6" id="KW-0479">Metal-binding</keyword>
<feature type="binding site" evidence="6">
    <location>
        <position position="191"/>
    </location>
    <ligand>
        <name>molybdate</name>
        <dbReference type="ChEBI" id="CHEBI:36264"/>
    </ligand>
</feature>
<evidence type="ECO:0000256" key="4">
    <source>
        <dbReference type="ARBA" id="ARBA00022729"/>
    </source>
</evidence>
<evidence type="ECO:0000313" key="9">
    <source>
        <dbReference type="Proteomes" id="UP000190023"/>
    </source>
</evidence>
<dbReference type="InterPro" id="IPR005950">
    <property type="entry name" value="ModA"/>
</dbReference>
<gene>
    <name evidence="8" type="ORF">B0188_01375</name>
</gene>
<evidence type="ECO:0000256" key="2">
    <source>
        <dbReference type="ARBA" id="ARBA00022505"/>
    </source>
</evidence>
<dbReference type="GO" id="GO:0030973">
    <property type="term" value="F:molybdate ion binding"/>
    <property type="evidence" value="ECO:0007669"/>
    <property type="project" value="TreeGrafter"/>
</dbReference>
<name>A0A1T0BAN0_9PAST</name>
<feature type="signal peptide" evidence="7">
    <location>
        <begin position="1"/>
        <end position="24"/>
    </location>
</feature>
<dbReference type="Gene3D" id="3.40.190.10">
    <property type="entry name" value="Periplasmic binding protein-like II"/>
    <property type="match status" value="2"/>
</dbReference>
<comment type="caution">
    <text evidence="8">The sequence shown here is derived from an EMBL/GenBank/DDBJ whole genome shotgun (WGS) entry which is preliminary data.</text>
</comment>
<dbReference type="GO" id="GO:0046872">
    <property type="term" value="F:metal ion binding"/>
    <property type="evidence" value="ECO:0007669"/>
    <property type="project" value="UniProtKB-KW"/>
</dbReference>
<comment type="subunit">
    <text evidence="5">The complex is composed of two ATP-binding proteins (ModC), two transmembrane proteins (ModB) and a solute-binding protein (ModA).</text>
</comment>
<evidence type="ECO:0000256" key="1">
    <source>
        <dbReference type="ARBA" id="ARBA00009175"/>
    </source>
</evidence>
<dbReference type="STRING" id="123822.B0188_01375"/>
<dbReference type="InterPro" id="IPR050682">
    <property type="entry name" value="ModA/WtpA"/>
</dbReference>
<accession>A0A1T0BAN0</accession>
<dbReference type="Pfam" id="PF13531">
    <property type="entry name" value="SBP_bac_11"/>
    <property type="match status" value="1"/>
</dbReference>
<feature type="binding site" evidence="6">
    <location>
        <position position="146"/>
    </location>
    <ligand>
        <name>molybdate</name>
        <dbReference type="ChEBI" id="CHEBI:36264"/>
    </ligand>
</feature>
<dbReference type="CDD" id="cd13536">
    <property type="entry name" value="PBP2_EcModA"/>
    <property type="match status" value="1"/>
</dbReference>
<feature type="binding site" evidence="6">
    <location>
        <position position="33"/>
    </location>
    <ligand>
        <name>molybdate</name>
        <dbReference type="ChEBI" id="CHEBI:36264"/>
    </ligand>
</feature>
<evidence type="ECO:0000313" key="8">
    <source>
        <dbReference type="EMBL" id="OOS07066.1"/>
    </source>
</evidence>
<dbReference type="PANTHER" id="PTHR30632:SF17">
    <property type="entry name" value="MOLYBDATE-BINDING PROTEIN MODA"/>
    <property type="match status" value="1"/>
</dbReference>
<feature type="binding site" evidence="6">
    <location>
        <position position="61"/>
    </location>
    <ligand>
        <name>molybdate</name>
        <dbReference type="ChEBI" id="CHEBI:36264"/>
    </ligand>
</feature>
<dbReference type="NCBIfam" id="TIGR01256">
    <property type="entry name" value="modA"/>
    <property type="match status" value="1"/>
</dbReference>
<evidence type="ECO:0000256" key="6">
    <source>
        <dbReference type="PIRSR" id="PIRSR004846-1"/>
    </source>
</evidence>
<evidence type="ECO:0000256" key="3">
    <source>
        <dbReference type="ARBA" id="ARBA00022723"/>
    </source>
</evidence>
<dbReference type="SUPFAM" id="SSF53850">
    <property type="entry name" value="Periplasmic binding protein-like II"/>
    <property type="match status" value="1"/>
</dbReference>
<sequence>MFKSKLIVASLVSACFALSLSVQAKITMFAAASMTNALNEIAQDYKKMKPEQEIIFSFASSSTLAKQIEQGAPADIFISANTKWLKHLSEKGLTIKATEKVLAGNELVLIAPEKSSLKDINVAKGEWTAELKDSFLSVGDPDHVPAGQYAKEALTNLKLWDKVESKLARGKDVRAALALVERAETPLGIVYSTDGKVSKNVKIIGIFPAGSYKAVEYPVAILKDRDNAETRAFLNYLDSAQAKNVLVNYGFSVK</sequence>
<dbReference type="AlphaFoldDB" id="A0A1T0BAN0"/>
<organism evidence="8 9">
    <name type="scientific">[Haemophilus] felis</name>
    <dbReference type="NCBI Taxonomy" id="123822"/>
    <lineage>
        <taxon>Bacteria</taxon>
        <taxon>Pseudomonadati</taxon>
        <taxon>Pseudomonadota</taxon>
        <taxon>Gammaproteobacteria</taxon>
        <taxon>Pasteurellales</taxon>
        <taxon>Pasteurellaceae</taxon>
    </lineage>
</organism>
<comment type="similarity">
    <text evidence="1">Belongs to the bacterial solute-binding protein ModA family.</text>
</comment>
<keyword evidence="2 6" id="KW-0500">Molybdenum</keyword>